<dbReference type="Proteomes" id="UP000304951">
    <property type="component" value="Unassembled WGS sequence"/>
</dbReference>
<accession>A0A4S9WAQ4</accession>
<dbReference type="PANTHER" id="PTHR35569">
    <property type="entry name" value="CYANAMIDE HYDRATASE DDI2-RELATED"/>
    <property type="match status" value="1"/>
</dbReference>
<dbReference type="SUPFAM" id="SSF109604">
    <property type="entry name" value="HD-domain/PDEase-like"/>
    <property type="match status" value="1"/>
</dbReference>
<organism evidence="2 3">
    <name type="scientific">Aureobasidium pullulans</name>
    <name type="common">Black yeast</name>
    <name type="synonym">Pullularia pullulans</name>
    <dbReference type="NCBI Taxonomy" id="5580"/>
    <lineage>
        <taxon>Eukaryota</taxon>
        <taxon>Fungi</taxon>
        <taxon>Dikarya</taxon>
        <taxon>Ascomycota</taxon>
        <taxon>Pezizomycotina</taxon>
        <taxon>Dothideomycetes</taxon>
        <taxon>Dothideomycetidae</taxon>
        <taxon>Dothideales</taxon>
        <taxon>Saccotheciaceae</taxon>
        <taxon>Aureobasidium</taxon>
    </lineage>
</organism>
<evidence type="ECO:0000313" key="2">
    <source>
        <dbReference type="EMBL" id="THV74364.1"/>
    </source>
</evidence>
<dbReference type="EMBL" id="QZAF01000064">
    <property type="protein sequence ID" value="THV74364.1"/>
    <property type="molecule type" value="Genomic_DNA"/>
</dbReference>
<reference evidence="2 3" key="1">
    <citation type="submission" date="2018-10" db="EMBL/GenBank/DDBJ databases">
        <title>Fifty Aureobasidium pullulans genomes reveal a recombining polyextremotolerant generalist.</title>
        <authorList>
            <person name="Gostincar C."/>
            <person name="Turk M."/>
            <person name="Zajc J."/>
            <person name="Gunde-Cimerman N."/>
        </authorList>
    </citation>
    <scope>NUCLEOTIDE SEQUENCE [LARGE SCALE GENOMIC DNA]</scope>
    <source>
        <strain evidence="2 3">EXF-11900</strain>
    </source>
</reference>
<dbReference type="InterPro" id="IPR006674">
    <property type="entry name" value="HD_domain"/>
</dbReference>
<dbReference type="Pfam" id="PF01966">
    <property type="entry name" value="HD"/>
    <property type="match status" value="1"/>
</dbReference>
<dbReference type="CDD" id="cd00077">
    <property type="entry name" value="HDc"/>
    <property type="match status" value="1"/>
</dbReference>
<evidence type="ECO:0000259" key="1">
    <source>
        <dbReference type="SMART" id="SM00471"/>
    </source>
</evidence>
<dbReference type="InterPro" id="IPR003607">
    <property type="entry name" value="HD/PDEase_dom"/>
</dbReference>
<dbReference type="PANTHER" id="PTHR35569:SF1">
    <property type="entry name" value="CYANAMIDE HYDRATASE DDI2-RELATED"/>
    <property type="match status" value="1"/>
</dbReference>
<name>A0A4S9WAQ4_AURPU</name>
<proteinExistence type="predicted"/>
<dbReference type="GO" id="GO:0016787">
    <property type="term" value="F:hydrolase activity"/>
    <property type="evidence" value="ECO:0007669"/>
    <property type="project" value="UniProtKB-KW"/>
</dbReference>
<feature type="domain" description="HD/PDEase" evidence="1">
    <location>
        <begin position="55"/>
        <end position="180"/>
    </location>
</feature>
<dbReference type="Gene3D" id="1.10.3210.10">
    <property type="entry name" value="Hypothetical protein af1432"/>
    <property type="match status" value="1"/>
</dbReference>
<dbReference type="AlphaFoldDB" id="A0A4S9WAQ4"/>
<gene>
    <name evidence="2" type="ORF">D6D28_02601</name>
</gene>
<keyword evidence="2" id="KW-0378">Hydrolase</keyword>
<evidence type="ECO:0000313" key="3">
    <source>
        <dbReference type="Proteomes" id="UP000304951"/>
    </source>
</evidence>
<sequence length="251" mass="27465">MFSVSQFPAVVNSLQSNMEASVPTANTPSLPESVLNHIPDTTISKTALSLAYTNLPLPIFHHSLRVFFLAKHLITVENTPTSHYLRHPDLDLLFIACIFHDMGACNLHNGPQRFEVEGADAASLHLHSHGISSEKRHQVWTAIALHTSPGIAERISPLARIVRQAVLMDFGAPLRDVFGADGYCQEIEVALPRLDVEKCLGDVVVGQAVKVPGKAPAVSWPNALLKAHLRDPEWEGVNPEFFGEEKPGRGL</sequence>
<protein>
    <submittedName>
        <fullName evidence="2">Metal dependent phosphohydrolase</fullName>
    </submittedName>
</protein>
<comment type="caution">
    <text evidence="2">The sequence shown here is derived from an EMBL/GenBank/DDBJ whole genome shotgun (WGS) entry which is preliminary data.</text>
</comment>
<dbReference type="SMART" id="SM00471">
    <property type="entry name" value="HDc"/>
    <property type="match status" value="1"/>
</dbReference>